<organism evidence="1 2">
    <name type="scientific">Rousettus aegyptiacus</name>
    <name type="common">Egyptian fruit bat</name>
    <name type="synonym">Pteropus aegyptiacus</name>
    <dbReference type="NCBI Taxonomy" id="9407"/>
    <lineage>
        <taxon>Eukaryota</taxon>
        <taxon>Metazoa</taxon>
        <taxon>Chordata</taxon>
        <taxon>Craniata</taxon>
        <taxon>Vertebrata</taxon>
        <taxon>Euteleostomi</taxon>
        <taxon>Mammalia</taxon>
        <taxon>Eutheria</taxon>
        <taxon>Laurasiatheria</taxon>
        <taxon>Chiroptera</taxon>
        <taxon>Yinpterochiroptera</taxon>
        <taxon>Pteropodoidea</taxon>
        <taxon>Pteropodidae</taxon>
        <taxon>Rousettinae</taxon>
        <taxon>Rousettus</taxon>
    </lineage>
</organism>
<dbReference type="AlphaFoldDB" id="A0A7J8FJ70"/>
<sequence length="126" mass="13300">MQPLHPIPPGPPPGSAPRVQILRAMAGPLAGAPSRPGLAWPVRLVGIGPPPSYSLRLRGGSMLRAACRWESREDPQTAGTPECQFSCLEHPSVRVSWGAPGSWGPACPSAYKVLEGRPEEPGRAIP</sequence>
<comment type="caution">
    <text evidence="1">The sequence shown here is derived from an EMBL/GenBank/DDBJ whole genome shotgun (WGS) entry which is preliminary data.</text>
</comment>
<proteinExistence type="predicted"/>
<keyword evidence="2" id="KW-1185">Reference proteome</keyword>
<dbReference type="EMBL" id="JACASE010000007">
    <property type="protein sequence ID" value="KAF6447640.1"/>
    <property type="molecule type" value="Genomic_DNA"/>
</dbReference>
<accession>A0A7J8FJ70</accession>
<dbReference type="Proteomes" id="UP000593571">
    <property type="component" value="Unassembled WGS sequence"/>
</dbReference>
<reference evidence="1 2" key="1">
    <citation type="journal article" date="2020" name="Nature">
        <title>Six reference-quality genomes reveal evolution of bat adaptations.</title>
        <authorList>
            <person name="Jebb D."/>
            <person name="Huang Z."/>
            <person name="Pippel M."/>
            <person name="Hughes G.M."/>
            <person name="Lavrichenko K."/>
            <person name="Devanna P."/>
            <person name="Winkler S."/>
            <person name="Jermiin L.S."/>
            <person name="Skirmuntt E.C."/>
            <person name="Katzourakis A."/>
            <person name="Burkitt-Gray L."/>
            <person name="Ray D.A."/>
            <person name="Sullivan K.A.M."/>
            <person name="Roscito J.G."/>
            <person name="Kirilenko B.M."/>
            <person name="Davalos L.M."/>
            <person name="Corthals A.P."/>
            <person name="Power M.L."/>
            <person name="Jones G."/>
            <person name="Ransome R.D."/>
            <person name="Dechmann D.K.N."/>
            <person name="Locatelli A.G."/>
            <person name="Puechmaille S.J."/>
            <person name="Fedrigo O."/>
            <person name="Jarvis E.D."/>
            <person name="Hiller M."/>
            <person name="Vernes S.C."/>
            <person name="Myers E.W."/>
            <person name="Teeling E.C."/>
        </authorList>
    </citation>
    <scope>NUCLEOTIDE SEQUENCE [LARGE SCALE GENOMIC DNA]</scope>
    <source>
        <strain evidence="1">MRouAeg1</strain>
        <tissue evidence="1">Muscle</tissue>
    </source>
</reference>
<gene>
    <name evidence="1" type="ORF">HJG63_012044</name>
</gene>
<evidence type="ECO:0000313" key="2">
    <source>
        <dbReference type="Proteomes" id="UP000593571"/>
    </source>
</evidence>
<evidence type="ECO:0000313" key="1">
    <source>
        <dbReference type="EMBL" id="KAF6447640.1"/>
    </source>
</evidence>
<name>A0A7J8FJ70_ROUAE</name>
<protein>
    <submittedName>
        <fullName evidence="1">Uncharacterized protein</fullName>
    </submittedName>
</protein>